<dbReference type="RefSeq" id="WP_008053068.1">
    <property type="nucleotide sequence ID" value="NZ_FO818640.1"/>
</dbReference>
<evidence type="ECO:0000256" key="1">
    <source>
        <dbReference type="SAM" id="MobiDB-lite"/>
    </source>
</evidence>
<reference evidence="2 3" key="1">
    <citation type="submission" date="2014-02" db="EMBL/GenBank/DDBJ databases">
        <authorList>
            <person name="Genoscope - CEA"/>
        </authorList>
    </citation>
    <scope>NUCLEOTIDE SEQUENCE [LARGE SCALE GENOMIC DNA]</scope>
    <source>
        <strain evidence="2 3">PCC 8005</strain>
    </source>
</reference>
<organism evidence="2 3">
    <name type="scientific">Limnospira indica PCC 8005</name>
    <dbReference type="NCBI Taxonomy" id="376219"/>
    <lineage>
        <taxon>Bacteria</taxon>
        <taxon>Bacillati</taxon>
        <taxon>Cyanobacteriota</taxon>
        <taxon>Cyanophyceae</taxon>
        <taxon>Oscillatoriophycideae</taxon>
        <taxon>Oscillatoriales</taxon>
        <taxon>Sirenicapillariaceae</taxon>
        <taxon>Limnospira</taxon>
    </lineage>
</organism>
<feature type="compositionally biased region" description="Polar residues" evidence="1">
    <location>
        <begin position="1"/>
        <end position="21"/>
    </location>
</feature>
<name>A0A9P1KID0_9CYAN</name>
<evidence type="ECO:0000313" key="3">
    <source>
        <dbReference type="Proteomes" id="UP000032946"/>
    </source>
</evidence>
<protein>
    <submittedName>
        <fullName evidence="2">Uncharacterized protein</fullName>
    </submittedName>
</protein>
<evidence type="ECO:0000313" key="2">
    <source>
        <dbReference type="EMBL" id="CDM96901.1"/>
    </source>
</evidence>
<dbReference type="Proteomes" id="UP000032946">
    <property type="component" value="Chromosome"/>
</dbReference>
<proteinExistence type="predicted"/>
<gene>
    <name evidence="2" type="ORF">ARTHRO_41310</name>
</gene>
<keyword evidence="3" id="KW-1185">Reference proteome</keyword>
<accession>A0A9P1KID0</accession>
<dbReference type="AlphaFoldDB" id="A0A9P1KID0"/>
<feature type="region of interest" description="Disordered" evidence="1">
    <location>
        <begin position="1"/>
        <end position="23"/>
    </location>
</feature>
<sequence>MKNSSQKIGINDVSNESNANMKENEFQAPTLDQFMELITDEQKSVVSSPSGYNVYNKYHKSS</sequence>
<dbReference type="EMBL" id="FO818640">
    <property type="protein sequence ID" value="CDM96901.1"/>
    <property type="molecule type" value="Genomic_DNA"/>
</dbReference>